<dbReference type="InterPro" id="IPR024206">
    <property type="entry name" value="Gurmarin/antimicrobial_peptd"/>
</dbReference>
<accession>A0A1V6T2P7</accession>
<evidence type="ECO:0000256" key="2">
    <source>
        <dbReference type="ARBA" id="ARBA00022854"/>
    </source>
</evidence>
<keyword evidence="1" id="KW-0929">Antimicrobial</keyword>
<dbReference type="InterPro" id="IPR009101">
    <property type="entry name" value="Gurmarin/antifun_pep"/>
</dbReference>
<dbReference type="SUPFAM" id="SSF57048">
    <property type="entry name" value="Gurmarin-like"/>
    <property type="match status" value="1"/>
</dbReference>
<dbReference type="OrthoDB" id="4233515at2759"/>
<evidence type="ECO:0000256" key="1">
    <source>
        <dbReference type="ARBA" id="ARBA00022529"/>
    </source>
</evidence>
<dbReference type="Proteomes" id="UP000191285">
    <property type="component" value="Unassembled WGS sequence"/>
</dbReference>
<keyword evidence="3" id="KW-1015">Disulfide bond</keyword>
<protein>
    <submittedName>
        <fullName evidence="5">Uncharacterized protein</fullName>
    </submittedName>
</protein>
<evidence type="ECO:0000313" key="5">
    <source>
        <dbReference type="EMBL" id="OQE20608.1"/>
    </source>
</evidence>
<evidence type="ECO:0000313" key="6">
    <source>
        <dbReference type="Proteomes" id="UP000191285"/>
    </source>
</evidence>
<gene>
    <name evidence="5" type="ORF">PENSTE_c013G05588</name>
</gene>
<comment type="caution">
    <text evidence="5">The sequence shown here is derived from an EMBL/GenBank/DDBJ whole genome shotgun (WGS) entry which is preliminary data.</text>
</comment>
<evidence type="ECO:0000256" key="3">
    <source>
        <dbReference type="ARBA" id="ARBA00023157"/>
    </source>
</evidence>
<dbReference type="EMBL" id="MLKD01000013">
    <property type="protein sequence ID" value="OQE20608.1"/>
    <property type="molecule type" value="Genomic_DNA"/>
</dbReference>
<keyword evidence="2" id="KW-0960">Knottin</keyword>
<sequence length="52" mass="5206">MRFTFVILAIAGLSMAASPIPAGGTCKKDGSMGNCQSGLCVQKANAATGKCK</sequence>
<keyword evidence="4" id="KW-0732">Signal</keyword>
<evidence type="ECO:0000256" key="4">
    <source>
        <dbReference type="SAM" id="SignalP"/>
    </source>
</evidence>
<organism evidence="5 6">
    <name type="scientific">Penicillium steckii</name>
    <dbReference type="NCBI Taxonomy" id="303698"/>
    <lineage>
        <taxon>Eukaryota</taxon>
        <taxon>Fungi</taxon>
        <taxon>Dikarya</taxon>
        <taxon>Ascomycota</taxon>
        <taxon>Pezizomycotina</taxon>
        <taxon>Eurotiomycetes</taxon>
        <taxon>Eurotiomycetidae</taxon>
        <taxon>Eurotiales</taxon>
        <taxon>Aspergillaceae</taxon>
        <taxon>Penicillium</taxon>
    </lineage>
</organism>
<keyword evidence="6" id="KW-1185">Reference proteome</keyword>
<dbReference type="Pfam" id="PF11410">
    <property type="entry name" value="Antifungal_pept"/>
    <property type="match status" value="1"/>
</dbReference>
<name>A0A1V6T2P7_9EURO</name>
<reference evidence="6" key="1">
    <citation type="journal article" date="2017" name="Nat. Microbiol.">
        <title>Global analysis of biosynthetic gene clusters reveals vast potential of secondary metabolite production in Penicillium species.</title>
        <authorList>
            <person name="Nielsen J.C."/>
            <person name="Grijseels S."/>
            <person name="Prigent S."/>
            <person name="Ji B."/>
            <person name="Dainat J."/>
            <person name="Nielsen K.F."/>
            <person name="Frisvad J.C."/>
            <person name="Workman M."/>
            <person name="Nielsen J."/>
        </authorList>
    </citation>
    <scope>NUCLEOTIDE SEQUENCE [LARGE SCALE GENOMIC DNA]</scope>
    <source>
        <strain evidence="6">IBT 24891</strain>
    </source>
</reference>
<feature type="signal peptide" evidence="4">
    <location>
        <begin position="1"/>
        <end position="16"/>
    </location>
</feature>
<feature type="chain" id="PRO_5012461113" evidence="4">
    <location>
        <begin position="17"/>
        <end position="52"/>
    </location>
</feature>
<proteinExistence type="predicted"/>
<dbReference type="AlphaFoldDB" id="A0A1V6T2P7"/>